<dbReference type="GO" id="GO:0005886">
    <property type="term" value="C:plasma membrane"/>
    <property type="evidence" value="ECO:0007669"/>
    <property type="project" value="UniProtKB-SubCell"/>
</dbReference>
<evidence type="ECO:0000256" key="9">
    <source>
        <dbReference type="ARBA" id="ARBA00023136"/>
    </source>
</evidence>
<accession>A0A1I5XYE2</accession>
<dbReference type="GO" id="GO:0016887">
    <property type="term" value="F:ATP hydrolysis activity"/>
    <property type="evidence" value="ECO:0007669"/>
    <property type="project" value="InterPro"/>
</dbReference>
<proteinExistence type="predicted"/>
<dbReference type="InterPro" id="IPR027417">
    <property type="entry name" value="P-loop_NTPase"/>
</dbReference>
<evidence type="ECO:0000313" key="12">
    <source>
        <dbReference type="Proteomes" id="UP000198892"/>
    </source>
</evidence>
<dbReference type="GO" id="GO:0006826">
    <property type="term" value="P:iron ion transport"/>
    <property type="evidence" value="ECO:0007669"/>
    <property type="project" value="UniProtKB-KW"/>
</dbReference>
<sequence length="273" mass="30023">MGTLEAKELTFSYEDTPILDNLSVTVPEGEITVFIGGNGCGKSTLLRSMARILRPQQGTVLLEGAGISQLKTKDVAKKMSILPQGPSAPEGLTVEQLVRQGRYPHQGWLKQWSPQDEEMVQEALRATSMQDLGSQPVDALSGGQRQRAWIAMTLAQGSDTLLLDEPTTYLDMAHQVDVLDLLFELNETEGRTIVMVLHDMNMACRYAHHLVAMQDRDVYAEGRPEDIMTESLVQHVFQMNCHVAADPLFGTPMVIPHGKGRNANGTVSAVRAK</sequence>
<keyword evidence="7" id="KW-0408">Iron</keyword>
<keyword evidence="12" id="KW-1185">Reference proteome</keyword>
<reference evidence="12" key="1">
    <citation type="submission" date="2016-10" db="EMBL/GenBank/DDBJ databases">
        <authorList>
            <person name="Varghese N."/>
            <person name="Submissions S."/>
        </authorList>
    </citation>
    <scope>NUCLEOTIDE SEQUENCE [LARGE SCALE GENOMIC DNA]</scope>
    <source>
        <strain evidence="12">S7</strain>
    </source>
</reference>
<dbReference type="STRING" id="1884432.SAMN05518683_13310"/>
<dbReference type="PROSITE" id="PS50893">
    <property type="entry name" value="ABC_TRANSPORTER_2"/>
    <property type="match status" value="1"/>
</dbReference>
<evidence type="ECO:0000256" key="3">
    <source>
        <dbReference type="ARBA" id="ARBA00022475"/>
    </source>
</evidence>
<dbReference type="Gene3D" id="3.40.50.300">
    <property type="entry name" value="P-loop containing nucleotide triphosphate hydrolases"/>
    <property type="match status" value="1"/>
</dbReference>
<organism evidence="11 12">
    <name type="scientific">Salibacterium halotolerans</name>
    <dbReference type="NCBI Taxonomy" id="1884432"/>
    <lineage>
        <taxon>Bacteria</taxon>
        <taxon>Bacillati</taxon>
        <taxon>Bacillota</taxon>
        <taxon>Bacilli</taxon>
        <taxon>Bacillales</taxon>
        <taxon>Bacillaceae</taxon>
    </lineage>
</organism>
<dbReference type="CDD" id="cd03214">
    <property type="entry name" value="ABC_Iron-Siderophores_B12_Hemin"/>
    <property type="match status" value="1"/>
</dbReference>
<keyword evidence="4" id="KW-0410">Iron transport</keyword>
<dbReference type="FunFam" id="3.40.50.300:FF:000134">
    <property type="entry name" value="Iron-enterobactin ABC transporter ATP-binding protein"/>
    <property type="match status" value="1"/>
</dbReference>
<feature type="domain" description="ABC transporter" evidence="10">
    <location>
        <begin position="4"/>
        <end position="240"/>
    </location>
</feature>
<dbReference type="EMBL" id="FOXD01000033">
    <property type="protein sequence ID" value="SFQ36900.1"/>
    <property type="molecule type" value="Genomic_DNA"/>
</dbReference>
<keyword evidence="8" id="KW-0406">Ion transport</keyword>
<dbReference type="InterPro" id="IPR051535">
    <property type="entry name" value="Siderophore_ABC-ATPase"/>
</dbReference>
<gene>
    <name evidence="11" type="ORF">SAMN05518683_13310</name>
</gene>
<comment type="subcellular location">
    <subcellularLocation>
        <location evidence="1">Cell membrane</location>
        <topology evidence="1">Peripheral membrane protein</topology>
    </subcellularLocation>
</comment>
<evidence type="ECO:0000256" key="2">
    <source>
        <dbReference type="ARBA" id="ARBA00022448"/>
    </source>
</evidence>
<evidence type="ECO:0000256" key="6">
    <source>
        <dbReference type="ARBA" id="ARBA00022840"/>
    </source>
</evidence>
<dbReference type="PANTHER" id="PTHR42771:SF2">
    <property type="entry name" value="IRON(3+)-HYDROXAMATE IMPORT ATP-BINDING PROTEIN FHUC"/>
    <property type="match status" value="1"/>
</dbReference>
<keyword evidence="3" id="KW-1003">Cell membrane</keyword>
<dbReference type="Proteomes" id="UP000198892">
    <property type="component" value="Unassembled WGS sequence"/>
</dbReference>
<dbReference type="InterPro" id="IPR003593">
    <property type="entry name" value="AAA+_ATPase"/>
</dbReference>
<dbReference type="RefSeq" id="WP_093339484.1">
    <property type="nucleotide sequence ID" value="NZ_FOXD01000033.1"/>
</dbReference>
<dbReference type="InterPro" id="IPR017871">
    <property type="entry name" value="ABC_transporter-like_CS"/>
</dbReference>
<dbReference type="GO" id="GO:0005524">
    <property type="term" value="F:ATP binding"/>
    <property type="evidence" value="ECO:0007669"/>
    <property type="project" value="UniProtKB-KW"/>
</dbReference>
<evidence type="ECO:0000256" key="4">
    <source>
        <dbReference type="ARBA" id="ARBA00022496"/>
    </source>
</evidence>
<dbReference type="OrthoDB" id="9787851at2"/>
<protein>
    <submittedName>
        <fullName evidence="11">Iron complex transport system ATP-binding protein</fullName>
    </submittedName>
</protein>
<dbReference type="Pfam" id="PF00005">
    <property type="entry name" value="ABC_tran"/>
    <property type="match status" value="1"/>
</dbReference>
<dbReference type="InterPro" id="IPR003439">
    <property type="entry name" value="ABC_transporter-like_ATP-bd"/>
</dbReference>
<dbReference type="AlphaFoldDB" id="A0A1I5XYE2"/>
<name>A0A1I5XYE2_9BACI</name>
<evidence type="ECO:0000259" key="10">
    <source>
        <dbReference type="PROSITE" id="PS50893"/>
    </source>
</evidence>
<dbReference type="PROSITE" id="PS00211">
    <property type="entry name" value="ABC_TRANSPORTER_1"/>
    <property type="match status" value="1"/>
</dbReference>
<dbReference type="SMART" id="SM00382">
    <property type="entry name" value="AAA"/>
    <property type="match status" value="1"/>
</dbReference>
<keyword evidence="2" id="KW-0813">Transport</keyword>
<keyword evidence="6 11" id="KW-0067">ATP-binding</keyword>
<keyword evidence="9" id="KW-0472">Membrane</keyword>
<evidence type="ECO:0000256" key="8">
    <source>
        <dbReference type="ARBA" id="ARBA00023065"/>
    </source>
</evidence>
<dbReference type="PANTHER" id="PTHR42771">
    <property type="entry name" value="IRON(3+)-HYDROXAMATE IMPORT ATP-BINDING PROTEIN FHUC"/>
    <property type="match status" value="1"/>
</dbReference>
<evidence type="ECO:0000313" key="11">
    <source>
        <dbReference type="EMBL" id="SFQ36900.1"/>
    </source>
</evidence>
<dbReference type="SUPFAM" id="SSF52540">
    <property type="entry name" value="P-loop containing nucleoside triphosphate hydrolases"/>
    <property type="match status" value="1"/>
</dbReference>
<evidence type="ECO:0000256" key="1">
    <source>
        <dbReference type="ARBA" id="ARBA00004202"/>
    </source>
</evidence>
<evidence type="ECO:0000256" key="5">
    <source>
        <dbReference type="ARBA" id="ARBA00022741"/>
    </source>
</evidence>
<evidence type="ECO:0000256" key="7">
    <source>
        <dbReference type="ARBA" id="ARBA00023004"/>
    </source>
</evidence>
<keyword evidence="5" id="KW-0547">Nucleotide-binding</keyword>